<proteinExistence type="predicted"/>
<feature type="compositionally biased region" description="Polar residues" evidence="1">
    <location>
        <begin position="2151"/>
        <end position="2164"/>
    </location>
</feature>
<dbReference type="EMBL" id="ML986645">
    <property type="protein sequence ID" value="KAF2262112.1"/>
    <property type="molecule type" value="Genomic_DNA"/>
</dbReference>
<evidence type="ECO:0000313" key="4">
    <source>
        <dbReference type="Proteomes" id="UP000800093"/>
    </source>
</evidence>
<evidence type="ECO:0000259" key="2">
    <source>
        <dbReference type="PROSITE" id="PS51154"/>
    </source>
</evidence>
<dbReference type="OrthoDB" id="6133115at2759"/>
<dbReference type="InterPro" id="IPR043472">
    <property type="entry name" value="Macro_dom-like"/>
</dbReference>
<feature type="compositionally biased region" description="Low complexity" evidence="1">
    <location>
        <begin position="499"/>
        <end position="512"/>
    </location>
</feature>
<feature type="region of interest" description="Disordered" evidence="1">
    <location>
        <begin position="1967"/>
        <end position="2018"/>
    </location>
</feature>
<accession>A0A9P4K6D9</accession>
<dbReference type="Pfam" id="PF26118">
    <property type="entry name" value="DUF8035"/>
    <property type="match status" value="1"/>
</dbReference>
<reference evidence="4" key="1">
    <citation type="journal article" date="2020" name="Stud. Mycol.">
        <title>101 Dothideomycetes genomes: A test case for predicting lifestyles and emergence of pathogens.</title>
        <authorList>
            <person name="Haridas S."/>
            <person name="Albert R."/>
            <person name="Binder M."/>
            <person name="Bloem J."/>
            <person name="LaButti K."/>
            <person name="Salamov A."/>
            <person name="Andreopoulos B."/>
            <person name="Baker S."/>
            <person name="Barry K."/>
            <person name="Bills G."/>
            <person name="Bluhm B."/>
            <person name="Cannon C."/>
            <person name="Castanera R."/>
            <person name="Culley D."/>
            <person name="Daum C."/>
            <person name="Ezra D."/>
            <person name="Gonzalez J."/>
            <person name="Henrissat B."/>
            <person name="Kuo A."/>
            <person name="Liang C."/>
            <person name="Lipzen A."/>
            <person name="Lutzoni F."/>
            <person name="Magnuson J."/>
            <person name="Mondo S."/>
            <person name="Nolan M."/>
            <person name="Ohm R."/>
            <person name="Pangilinan J."/>
            <person name="Park H.-J."/>
            <person name="Ramirez L."/>
            <person name="Alfaro M."/>
            <person name="Sun H."/>
            <person name="Tritt A."/>
            <person name="Yoshinaga Y."/>
            <person name="Zwiers L.-H."/>
            <person name="Turgeon B."/>
            <person name="Goodwin S."/>
            <person name="Spatafora J."/>
            <person name="Crous P."/>
            <person name="Grigoriev I."/>
        </authorList>
    </citation>
    <scope>NUCLEOTIDE SEQUENCE [LARGE SCALE GENOMIC DNA]</scope>
    <source>
        <strain evidence="4">CBS 304.66</strain>
    </source>
</reference>
<feature type="compositionally biased region" description="Acidic residues" evidence="1">
    <location>
        <begin position="109"/>
        <end position="127"/>
    </location>
</feature>
<dbReference type="PANTHER" id="PTHR11106">
    <property type="entry name" value="GANGLIOSIDE INDUCED DIFFERENTIATION ASSOCIATED PROTEIN 2-RELATED"/>
    <property type="match status" value="1"/>
</dbReference>
<feature type="region of interest" description="Disordered" evidence="1">
    <location>
        <begin position="2150"/>
        <end position="2191"/>
    </location>
</feature>
<feature type="region of interest" description="Disordered" evidence="1">
    <location>
        <begin position="2074"/>
        <end position="2116"/>
    </location>
</feature>
<dbReference type="Pfam" id="PF24345">
    <property type="entry name" value="PH_24"/>
    <property type="match status" value="2"/>
</dbReference>
<feature type="region of interest" description="Disordered" evidence="1">
    <location>
        <begin position="101"/>
        <end position="131"/>
    </location>
</feature>
<feature type="compositionally biased region" description="Basic and acidic residues" evidence="1">
    <location>
        <begin position="2165"/>
        <end position="2184"/>
    </location>
</feature>
<dbReference type="SMART" id="SM00506">
    <property type="entry name" value="A1pp"/>
    <property type="match status" value="2"/>
</dbReference>
<dbReference type="PANTHER" id="PTHR11106:SF27">
    <property type="entry name" value="MACRO DOMAIN-CONTAINING PROTEIN"/>
    <property type="match status" value="1"/>
</dbReference>
<sequence length="2191" mass="246568">MATIRLGTAANVHLFQSLTTLLRTTDSPLSQLIDGVALEDEFGRYRVWSGNLGALQKGHSSLDYRLRDSPLLSSNTLKLLKELEQNLSEAIAVISGSRLPYEQQPKPDEIEEKDDDFYSEDEDDDDDRAAPKTELEQRFLEIVDIVDNLYKLSVRIRTPTLKSRSLKAASYRPKDPETGIDIFEEYARFDLQHTRELIQHLRAEHVQEVDVDNDFLVGRISRAITLRRRQFKYWRRHRDKLGVSTILDDTHLTVQPIAQQPDALIRHDTLEVQPERVVPIATKEAPSEKTGKTLLSGTEATQHHQSLDEIVDSKSVTSYATTVHDLTGRGVELPSPPNAAAGDKDFECPYCFIICPSRYGKGRSWRTHLLQDLQPYVCTYSDCDSSEQLFRSRREWIEHEASHRKAWRCPEHPNTIYSTQSGFKGHLRQNHSNSISEQQFDSIMKVAETSTVDLRPRCPICFAEANMEGGLQNHLANHLERLAAFSLPKDVDDADDESSVGSSAASQGSSQDLSEITFHSKSMSGKENDEQILESTESPVVFPSSSQEPLPKQDVLSVEALNNVPDATLKRLAMLGSYPRPESLTSDNSDIDRIEVEVEENTDEIQSFRRYLLGFLGAQSARFSRRAGFWEGYATFETDGSALAAVASFDKNRFPDIKVKRGLPNKASLKFTFPVREKITPKAEQAGEQEGSVSSMSLSYNESADDGRLPVLTIDDIPTIRSLYRVRKLQQRDQSYAPNDAYNQIISFCFHDITRLKVDAIVNSANRAMENVRPNDSLNRYIHKAAGPLLKKECKTLDKAKFGQVRVTKGYNLPSSYIIHAARPQYGGPSKATGNFNLLTECYRGALKAAISHDIKTLAFPCLAAGGCGFPPRIAARIALQEVREFLDVYKTHNFEKIIFCVYNGTDERAYKDFLPVFFPPTHGDIENAEPVPPIRNPASLASQLQDTYTQLDVIARELLTFDENMDNFPKIVFGELVAISSTLRSLRDHFRRPRETIKSFTGQTLADADLICSVLQNACGSLTEIVERTKYTQNFGEPSYQTIWNDYNSHMRNIQGLDVHALLELCQDFVQGLDDVYAKDGVESYEMRTMRVRLSTFRVKQTGQSQKEVQELLDETLYTREFQRDAITLRRDDAIKVHQIPSISRLYQLGDLGSRRTNSIPDTRFNNIVSFIREDITRLEVDIIVNSTDPGFTSMGTLDRTVFRKGGLSMQEDVSNFGICKEGDIRITSGYLLPARHVIHTVPPETYRSNSKDVLRKLYREALFTATSLKASSLAFPAIGTGMLNYPKRDCASLAIEEVKRFLETVDETNPLEKIIFCVFGSNDEFIYKSLLPLFFPPMDSKVNKVLPSEWRQTSSPNEPKPYPLFHSPPPKKTVFSTIGDAFRSVRFGKQPEQEMPDSRPPNNGEVHALANFEVHAQSCPTCNDITKLYDEGQSLCPEGYGEGQGVLQYLYMEAGQVVYSTNLANNKRVKVKLPPEYPHCRSLLLVVEQSNKDTDRQRPFVSLSQPYALREEGRAPFETISQGQEGRNDPIPPGVTIYNAEVNVSTKQRQPEKAIASVFTWSKQANNWEALRPHECSIHIYPGILEIYKSDHKTDIYAPILSLELTPSVPIQKQVSTELAVKARNLKEPLTNPQNTVKFQSRSPAECEILFQQLKHARDAEVDRTRSSTHPPQDTIEGLAASQLQSPGFANTSTGTQRNPISALTQQLHVQDVNTKDQQSEYRLRDPSASQLPPMWTHPIIPMAAVYGWNKEARQWRSLHRNECSIMPRPSRLEIYENGTSLIKLFLSMNTTQAHESDEDGMIRFERATPTDITIKASKRSLQGSLITSASNILLRSRDSGECSILYNLIKWAQATPEQDSWDPPELLLRQLHHRRVGTQTREYSRVPDILTARGPLPIPIPIQDSDPQASGLAQLSASNQRFAAIESEPVLPSNSRPPHLAKLDLAISGLSSINIDDYFSYITSPPTSPDTSQAPGEPSVSLGNTSPPAANYEIASSPDQRSSHQEPVTFIQQPPRTRWTKIDRRLVNPQALFEANEQFQGGEDFVIAFRDLTREQIVRLAERTREIRRGEQTPKGLRETGEMEDGVWERGESSVKSFAQRESESARVDREKGGLSRVKRVDLGLEQIRKMGGSEDPVMSIGRAAEESMQQNQAMSGMSIETKSHLSAEDLKRSSTRKSADADITNDV</sequence>
<dbReference type="Pfam" id="PF01661">
    <property type="entry name" value="Macro"/>
    <property type="match status" value="2"/>
</dbReference>
<dbReference type="InterPro" id="IPR013087">
    <property type="entry name" value="Znf_C2H2_type"/>
</dbReference>
<evidence type="ECO:0000256" key="1">
    <source>
        <dbReference type="SAM" id="MobiDB-lite"/>
    </source>
</evidence>
<feature type="compositionally biased region" description="Polar residues" evidence="1">
    <location>
        <begin position="1967"/>
        <end position="1977"/>
    </location>
</feature>
<gene>
    <name evidence="3" type="ORF">CC78DRAFT_520841</name>
</gene>
<name>A0A9P4K6D9_9PLEO</name>
<dbReference type="InterPro" id="IPR002589">
    <property type="entry name" value="Macro_dom"/>
</dbReference>
<organism evidence="3 4">
    <name type="scientific">Lojkania enalia</name>
    <dbReference type="NCBI Taxonomy" id="147567"/>
    <lineage>
        <taxon>Eukaryota</taxon>
        <taxon>Fungi</taxon>
        <taxon>Dikarya</taxon>
        <taxon>Ascomycota</taxon>
        <taxon>Pezizomycotina</taxon>
        <taxon>Dothideomycetes</taxon>
        <taxon>Pleosporomycetidae</taxon>
        <taxon>Pleosporales</taxon>
        <taxon>Pleosporales incertae sedis</taxon>
        <taxon>Lojkania</taxon>
    </lineage>
</organism>
<dbReference type="Proteomes" id="UP000800093">
    <property type="component" value="Unassembled WGS sequence"/>
</dbReference>
<dbReference type="PROSITE" id="PS51154">
    <property type="entry name" value="MACRO"/>
    <property type="match status" value="2"/>
</dbReference>
<evidence type="ECO:0000313" key="3">
    <source>
        <dbReference type="EMBL" id="KAF2262112.1"/>
    </source>
</evidence>
<dbReference type="InterPro" id="IPR058925">
    <property type="entry name" value="zf-C2H2_AcuF"/>
</dbReference>
<dbReference type="SMART" id="SM00355">
    <property type="entry name" value="ZnF_C2H2"/>
    <property type="match status" value="3"/>
</dbReference>
<keyword evidence="4" id="KW-1185">Reference proteome</keyword>
<dbReference type="Pfam" id="PF26082">
    <property type="entry name" value="zf-C2H2_AcuF"/>
    <property type="match status" value="1"/>
</dbReference>
<comment type="caution">
    <text evidence="3">The sequence shown here is derived from an EMBL/GenBank/DDBJ whole genome shotgun (WGS) entry which is preliminary data.</text>
</comment>
<dbReference type="InterPro" id="IPR058348">
    <property type="entry name" value="DUF8035"/>
</dbReference>
<feature type="region of interest" description="Disordered" evidence="1">
    <location>
        <begin position="491"/>
        <end position="514"/>
    </location>
</feature>
<dbReference type="SUPFAM" id="SSF52949">
    <property type="entry name" value="Macro domain-like"/>
    <property type="match status" value="2"/>
</dbReference>
<protein>
    <recommendedName>
        <fullName evidence="2">Macro domain-containing protein</fullName>
    </recommendedName>
</protein>
<feature type="domain" description="Macro" evidence="2">
    <location>
        <begin position="1157"/>
        <end position="1337"/>
    </location>
</feature>
<dbReference type="Gene3D" id="3.40.220.10">
    <property type="entry name" value="Leucine Aminopeptidase, subunit E, domain 1"/>
    <property type="match status" value="2"/>
</dbReference>
<feature type="domain" description="Macro" evidence="2">
    <location>
        <begin position="733"/>
        <end position="919"/>
    </location>
</feature>
<dbReference type="InterPro" id="IPR056223">
    <property type="entry name" value="PH_24"/>
</dbReference>